<evidence type="ECO:0000259" key="3">
    <source>
        <dbReference type="Pfam" id="PF23544"/>
    </source>
</evidence>
<dbReference type="RefSeq" id="WP_163087798.1">
    <property type="nucleotide sequence ID" value="NZ_JAAGNA010000342.1"/>
</dbReference>
<evidence type="ECO:0000313" key="5">
    <source>
        <dbReference type="Proteomes" id="UP000471745"/>
    </source>
</evidence>
<keyword evidence="5" id="KW-1185">Reference proteome</keyword>
<dbReference type="InterPro" id="IPR010839">
    <property type="entry name" value="AtuA_N"/>
</dbReference>
<dbReference type="Pfam" id="PF23544">
    <property type="entry name" value="AtuA_ferredoxin"/>
    <property type="match status" value="1"/>
</dbReference>
<dbReference type="Proteomes" id="UP000471745">
    <property type="component" value="Unassembled WGS sequence"/>
</dbReference>
<feature type="region of interest" description="Disordered" evidence="1">
    <location>
        <begin position="430"/>
        <end position="475"/>
    </location>
</feature>
<evidence type="ECO:0000313" key="4">
    <source>
        <dbReference type="EMBL" id="NEC48868.1"/>
    </source>
</evidence>
<gene>
    <name evidence="4" type="ORF">G3I18_09805</name>
</gene>
<reference evidence="4 5" key="1">
    <citation type="submission" date="2020-01" db="EMBL/GenBank/DDBJ databases">
        <title>Insect and environment-associated Actinomycetes.</title>
        <authorList>
            <person name="Currrie C."/>
            <person name="Chevrette M."/>
            <person name="Carlson C."/>
            <person name="Stubbendieck R."/>
            <person name="Wendt-Pienkowski E."/>
        </authorList>
    </citation>
    <scope>NUCLEOTIDE SEQUENCE [LARGE SCALE GENOMIC DNA]</scope>
    <source>
        <strain evidence="4 5">SID8189</strain>
    </source>
</reference>
<feature type="compositionally biased region" description="Pro residues" evidence="1">
    <location>
        <begin position="444"/>
        <end position="454"/>
    </location>
</feature>
<name>A0A9X5CIV4_9ACTN</name>
<dbReference type="Pfam" id="PF07287">
    <property type="entry name" value="AtuA"/>
    <property type="match status" value="1"/>
</dbReference>
<accession>A0A9X5CIV4</accession>
<dbReference type="InterPro" id="IPR056362">
    <property type="entry name" value="AtuA-like_ferredoxin_dom"/>
</dbReference>
<comment type="caution">
    <text evidence="4">The sequence shown here is derived from an EMBL/GenBank/DDBJ whole genome shotgun (WGS) entry which is preliminary data.</text>
</comment>
<evidence type="ECO:0000259" key="2">
    <source>
        <dbReference type="Pfam" id="PF07287"/>
    </source>
</evidence>
<evidence type="ECO:0000256" key="1">
    <source>
        <dbReference type="SAM" id="MobiDB-lite"/>
    </source>
</evidence>
<feature type="domain" description="AtuA-like ferredoxin-fold" evidence="3">
    <location>
        <begin position="459"/>
        <end position="553"/>
    </location>
</feature>
<feature type="domain" description="Acyclic terpene utilisation N-terminal" evidence="2">
    <location>
        <begin position="6"/>
        <end position="419"/>
    </location>
</feature>
<dbReference type="EMBL" id="JAAGNA010000342">
    <property type="protein sequence ID" value="NEC48868.1"/>
    <property type="molecule type" value="Genomic_DNA"/>
</dbReference>
<dbReference type="PANTHER" id="PTHR47585:SF1">
    <property type="entry name" value="DUF1446 DOMAIN-CONTAINING PROTEIN"/>
    <property type="match status" value="1"/>
</dbReference>
<organism evidence="4 5">
    <name type="scientific">Actinospica acidiphila</name>
    <dbReference type="NCBI Taxonomy" id="304899"/>
    <lineage>
        <taxon>Bacteria</taxon>
        <taxon>Bacillati</taxon>
        <taxon>Actinomycetota</taxon>
        <taxon>Actinomycetes</taxon>
        <taxon>Catenulisporales</taxon>
        <taxon>Actinospicaceae</taxon>
        <taxon>Actinospica</taxon>
    </lineage>
</organism>
<protein>
    <submittedName>
        <fullName evidence="4">DUF1446 domain-containing protein</fullName>
    </submittedName>
</protein>
<dbReference type="AlphaFoldDB" id="A0A9X5CIV4"/>
<dbReference type="PANTHER" id="PTHR47585">
    <property type="match status" value="1"/>
</dbReference>
<sequence>MTEKPLRIGNFSGFYGDRSDALREMLTGGDLDVLTGDYLAELTMLILARDRLKDPSAGYARTFLRQLEDTLGLAHEKGVRIVTNAGGLNPAGLAQAVRELAGRLGIPLRVAHVEGDDLTARHPGSLAAHAYLGGFGIAECLRAGADVVVTGRVTDAALVTGPAAAHFGWKPTDHDRLAGAVVAGHVLECGAQATGGNYAFFAEHDPRELRHPGFPLAEIHPDGSSVVTKHPGTGGFVDVGTVTAQLLYETGGARYAGPDVTARLDTVTLTQDGPDRVRIDGVRGEAPPPTLKVGRNRLGGFRNEVVFVLTGLDIEAKAALVREQMGDALAVSPPADVRWDLARTDKPDAHTEETASALLRLVVRDPDQQKVGRVLSGAAIELALASYPGFHVVAPPGKGSPYGVFEDVYVPHGDVDHVAVLHDGRRITVDPPQDTAALDDVPDPQLPEPLPPGPTARAPLGRVAGARSGDKGGNANVGVWARTDDAWRWLAHELTVERFRELIPEARDLPVTRHPLPNLRALNFVVEGILGEGVAAQARFDPQAKALGEWLRSRHADIPEVLL</sequence>
<proteinExistence type="predicted"/>